<dbReference type="SUPFAM" id="SSF57196">
    <property type="entry name" value="EGF/Laminin"/>
    <property type="match status" value="1"/>
</dbReference>
<proteinExistence type="predicted"/>
<evidence type="ECO:0000256" key="1">
    <source>
        <dbReference type="ARBA" id="ARBA00022536"/>
    </source>
</evidence>
<dbReference type="Pfam" id="PF12947">
    <property type="entry name" value="EGF_3"/>
    <property type="match status" value="1"/>
</dbReference>
<dbReference type="FunFam" id="2.10.25.10:FF:000038">
    <property type="entry name" value="Fibrillin 2"/>
    <property type="match status" value="1"/>
</dbReference>
<dbReference type="PROSITE" id="PS00010">
    <property type="entry name" value="ASX_HYDROXYL"/>
    <property type="match status" value="1"/>
</dbReference>
<protein>
    <recommendedName>
        <fullName evidence="6">EGF-like domain-containing protein</fullName>
    </recommendedName>
</protein>
<evidence type="ECO:0000256" key="4">
    <source>
        <dbReference type="ARBA" id="ARBA00023157"/>
    </source>
</evidence>
<dbReference type="PROSITE" id="PS01186">
    <property type="entry name" value="EGF_2"/>
    <property type="match status" value="1"/>
</dbReference>
<keyword evidence="3" id="KW-0677">Repeat</keyword>
<keyword evidence="2" id="KW-0732">Signal</keyword>
<dbReference type="InterPro" id="IPR000742">
    <property type="entry name" value="EGF"/>
</dbReference>
<dbReference type="VEuPathDB" id="CryptoDB:Cvel_8413"/>
<dbReference type="AlphaFoldDB" id="A0A0G4HT89"/>
<evidence type="ECO:0000256" key="5">
    <source>
        <dbReference type="PROSITE-ProRule" id="PRU00076"/>
    </source>
</evidence>
<feature type="domain" description="EGF-like" evidence="6">
    <location>
        <begin position="74"/>
        <end position="114"/>
    </location>
</feature>
<dbReference type="CDD" id="cd00054">
    <property type="entry name" value="EGF_CA"/>
    <property type="match status" value="1"/>
</dbReference>
<evidence type="ECO:0000259" key="6">
    <source>
        <dbReference type="PROSITE" id="PS50026"/>
    </source>
</evidence>
<keyword evidence="1 5" id="KW-0245">EGF-like domain</keyword>
<name>A0A0G4HT89_9ALVE</name>
<gene>
    <name evidence="7" type="ORF">Cvel_8413</name>
</gene>
<accession>A0A0G4HT89</accession>
<reference evidence="7" key="1">
    <citation type="submission" date="2014-11" db="EMBL/GenBank/DDBJ databases">
        <authorList>
            <person name="Otto D Thomas"/>
            <person name="Naeem Raeece"/>
        </authorList>
    </citation>
    <scope>NUCLEOTIDE SEQUENCE</scope>
</reference>
<dbReference type="PhylomeDB" id="A0A0G4HT89"/>
<sequence>MTVLGANSTDGPWTTLHSFSDMTNWDMGEQKIWPADICVGPFRVFRFTTRRIQNSAATLHSISQAHLYAAALTELDEYAAGVHNCDPQATCANTNGSFACSCNTGFGGDGVACSLQLFPSDIGKGDT</sequence>
<dbReference type="Gene3D" id="2.10.25.10">
    <property type="entry name" value="Laminin"/>
    <property type="match status" value="1"/>
</dbReference>
<dbReference type="InterPro" id="IPR000152">
    <property type="entry name" value="EGF-type_Asp/Asn_hydroxyl_site"/>
</dbReference>
<evidence type="ECO:0000256" key="3">
    <source>
        <dbReference type="ARBA" id="ARBA00022737"/>
    </source>
</evidence>
<dbReference type="EMBL" id="CDMZ01003787">
    <property type="protein sequence ID" value="CEM47588.1"/>
    <property type="molecule type" value="Genomic_DNA"/>
</dbReference>
<dbReference type="InterPro" id="IPR024731">
    <property type="entry name" value="NELL2-like_EGF"/>
</dbReference>
<keyword evidence="4" id="KW-1015">Disulfide bond</keyword>
<comment type="caution">
    <text evidence="5">Lacks conserved residue(s) required for the propagation of feature annotation.</text>
</comment>
<evidence type="ECO:0000256" key="2">
    <source>
        <dbReference type="ARBA" id="ARBA00022729"/>
    </source>
</evidence>
<dbReference type="PROSITE" id="PS50026">
    <property type="entry name" value="EGF_3"/>
    <property type="match status" value="1"/>
</dbReference>
<organism evidence="7">
    <name type="scientific">Chromera velia CCMP2878</name>
    <dbReference type="NCBI Taxonomy" id="1169474"/>
    <lineage>
        <taxon>Eukaryota</taxon>
        <taxon>Sar</taxon>
        <taxon>Alveolata</taxon>
        <taxon>Colpodellida</taxon>
        <taxon>Chromeraceae</taxon>
        <taxon>Chromera</taxon>
    </lineage>
</organism>
<evidence type="ECO:0000313" key="7">
    <source>
        <dbReference type="EMBL" id="CEM47588.1"/>
    </source>
</evidence>